<proteinExistence type="predicted"/>
<reference evidence="2" key="2">
    <citation type="journal article" date="2024" name="Plant">
        <title>Genomic evolution and insights into agronomic trait innovations of Sesamum species.</title>
        <authorList>
            <person name="Miao H."/>
            <person name="Wang L."/>
            <person name="Qu L."/>
            <person name="Liu H."/>
            <person name="Sun Y."/>
            <person name="Le M."/>
            <person name="Wang Q."/>
            <person name="Wei S."/>
            <person name="Zheng Y."/>
            <person name="Lin W."/>
            <person name="Duan Y."/>
            <person name="Cao H."/>
            <person name="Xiong S."/>
            <person name="Wang X."/>
            <person name="Wei L."/>
            <person name="Li C."/>
            <person name="Ma Q."/>
            <person name="Ju M."/>
            <person name="Zhao R."/>
            <person name="Li G."/>
            <person name="Mu C."/>
            <person name="Tian Q."/>
            <person name="Mei H."/>
            <person name="Zhang T."/>
            <person name="Gao T."/>
            <person name="Zhang H."/>
        </authorList>
    </citation>
    <scope>NUCLEOTIDE SEQUENCE</scope>
    <source>
        <strain evidence="2">KEN8</strain>
    </source>
</reference>
<reference evidence="2" key="1">
    <citation type="submission" date="2020-06" db="EMBL/GenBank/DDBJ databases">
        <authorList>
            <person name="Li T."/>
            <person name="Hu X."/>
            <person name="Zhang T."/>
            <person name="Song X."/>
            <person name="Zhang H."/>
            <person name="Dai N."/>
            <person name="Sheng W."/>
            <person name="Hou X."/>
            <person name="Wei L."/>
        </authorList>
    </citation>
    <scope>NUCLEOTIDE SEQUENCE</scope>
    <source>
        <strain evidence="2">KEN8</strain>
        <tissue evidence="2">Leaf</tissue>
    </source>
</reference>
<dbReference type="InterPro" id="IPR050550">
    <property type="entry name" value="SEC23_SEC24_subfamily"/>
</dbReference>
<dbReference type="GO" id="GO:0090110">
    <property type="term" value="P:COPII-coated vesicle cargo loading"/>
    <property type="evidence" value="ECO:0007669"/>
    <property type="project" value="TreeGrafter"/>
</dbReference>
<accession>A0AAW2JL31</accession>
<dbReference type="AlphaFoldDB" id="A0AAW2JL31"/>
<dbReference type="InterPro" id="IPR029006">
    <property type="entry name" value="ADF-H/Gelsolin-like_dom_sf"/>
</dbReference>
<dbReference type="GO" id="GO:0030127">
    <property type="term" value="C:COPII vesicle coat"/>
    <property type="evidence" value="ECO:0007669"/>
    <property type="project" value="TreeGrafter"/>
</dbReference>
<dbReference type="PANTHER" id="PTHR13803">
    <property type="entry name" value="SEC24-RELATED PROTEIN"/>
    <property type="match status" value="1"/>
</dbReference>
<gene>
    <name evidence="2" type="ORF">Scaly_2572200</name>
</gene>
<dbReference type="Pfam" id="PF00626">
    <property type="entry name" value="Gelsolin"/>
    <property type="match status" value="1"/>
</dbReference>
<name>A0AAW2JL31_9LAMI</name>
<dbReference type="SUPFAM" id="SSF82754">
    <property type="entry name" value="C-terminal, gelsolin-like domain of Sec23/24"/>
    <property type="match status" value="1"/>
</dbReference>
<evidence type="ECO:0000313" key="2">
    <source>
        <dbReference type="EMBL" id="KAL0295029.1"/>
    </source>
</evidence>
<dbReference type="InterPro" id="IPR036180">
    <property type="entry name" value="Gelsolin-like_dom_sf"/>
</dbReference>
<dbReference type="Gene3D" id="3.40.20.10">
    <property type="entry name" value="Severin"/>
    <property type="match status" value="1"/>
</dbReference>
<dbReference type="EMBL" id="JACGWM010001103">
    <property type="protein sequence ID" value="KAL0295029.1"/>
    <property type="molecule type" value="Genomic_DNA"/>
</dbReference>
<sequence length="165" mass="19341">MMALPVKSLLKLLYPDLVRVDDYLVKISPQSEELDNIRKRLPLTAQSLDTRGLYILDDGFRFVIWFGRSISPDIMRNLLGEEFVTDYSKVSLSQRDNEMSRKLMKLLDRFRESDPSYFQLCHLVRQGEQPREGFFLLTNLVEDQIGGANGYADWMMLLFRQIQQL</sequence>
<evidence type="ECO:0000259" key="1">
    <source>
        <dbReference type="Pfam" id="PF00626"/>
    </source>
</evidence>
<protein>
    <submittedName>
        <fullName evidence="2">Protein transport protein Sec24-like</fullName>
    </submittedName>
</protein>
<dbReference type="GO" id="GO:0008270">
    <property type="term" value="F:zinc ion binding"/>
    <property type="evidence" value="ECO:0007669"/>
    <property type="project" value="TreeGrafter"/>
</dbReference>
<dbReference type="PANTHER" id="PTHR13803:SF39">
    <property type="entry name" value="SECRETORY 24AB, ISOFORM A"/>
    <property type="match status" value="1"/>
</dbReference>
<feature type="domain" description="Gelsolin-like" evidence="1">
    <location>
        <begin position="40"/>
        <end position="92"/>
    </location>
</feature>
<dbReference type="GO" id="GO:0070971">
    <property type="term" value="C:endoplasmic reticulum exit site"/>
    <property type="evidence" value="ECO:0007669"/>
    <property type="project" value="TreeGrafter"/>
</dbReference>
<dbReference type="GO" id="GO:0000149">
    <property type="term" value="F:SNARE binding"/>
    <property type="evidence" value="ECO:0007669"/>
    <property type="project" value="TreeGrafter"/>
</dbReference>
<dbReference type="InterPro" id="IPR007123">
    <property type="entry name" value="Gelsolin-like_dom"/>
</dbReference>
<organism evidence="2">
    <name type="scientific">Sesamum calycinum</name>
    <dbReference type="NCBI Taxonomy" id="2727403"/>
    <lineage>
        <taxon>Eukaryota</taxon>
        <taxon>Viridiplantae</taxon>
        <taxon>Streptophyta</taxon>
        <taxon>Embryophyta</taxon>
        <taxon>Tracheophyta</taxon>
        <taxon>Spermatophyta</taxon>
        <taxon>Magnoliopsida</taxon>
        <taxon>eudicotyledons</taxon>
        <taxon>Gunneridae</taxon>
        <taxon>Pentapetalae</taxon>
        <taxon>asterids</taxon>
        <taxon>lamiids</taxon>
        <taxon>Lamiales</taxon>
        <taxon>Pedaliaceae</taxon>
        <taxon>Sesamum</taxon>
    </lineage>
</organism>
<comment type="caution">
    <text evidence="2">The sequence shown here is derived from an EMBL/GenBank/DDBJ whole genome shotgun (WGS) entry which is preliminary data.</text>
</comment>